<evidence type="ECO:0000313" key="6">
    <source>
        <dbReference type="EMBL" id="KAF5737429.1"/>
    </source>
</evidence>
<accession>A0A7J7CTZ4</accession>
<dbReference type="InParanoid" id="A0A7J7CTZ4"/>
<dbReference type="GO" id="GO:0030203">
    <property type="term" value="P:glycosaminoglycan metabolic process"/>
    <property type="evidence" value="ECO:0007669"/>
    <property type="project" value="TreeGrafter"/>
</dbReference>
<dbReference type="PRINTS" id="PR00738">
    <property type="entry name" value="GLHYDRLASE20"/>
</dbReference>
<keyword evidence="7" id="KW-1185">Reference proteome</keyword>
<reference evidence="6 7" key="1">
    <citation type="journal article" date="2020" name="Nat. Commun.">
        <title>Genome of Tripterygium wilfordii and identification of cytochrome P450 involved in triptolide biosynthesis.</title>
        <authorList>
            <person name="Tu L."/>
            <person name="Su P."/>
            <person name="Zhang Z."/>
            <person name="Gao L."/>
            <person name="Wang J."/>
            <person name="Hu T."/>
            <person name="Zhou J."/>
            <person name="Zhang Y."/>
            <person name="Zhao Y."/>
            <person name="Liu Y."/>
            <person name="Song Y."/>
            <person name="Tong Y."/>
            <person name="Lu Y."/>
            <person name="Yang J."/>
            <person name="Xu C."/>
            <person name="Jia M."/>
            <person name="Peters R.J."/>
            <person name="Huang L."/>
            <person name="Gao W."/>
        </authorList>
    </citation>
    <scope>NUCLEOTIDE SEQUENCE [LARGE SCALE GENOMIC DNA]</scope>
    <source>
        <strain evidence="7">cv. XIE 37</strain>
        <tissue evidence="6">Leaf</tissue>
    </source>
</reference>
<proteinExistence type="inferred from homology"/>
<dbReference type="SUPFAM" id="SSF51445">
    <property type="entry name" value="(Trans)glycosidases"/>
    <property type="match status" value="1"/>
</dbReference>
<protein>
    <recommendedName>
        <fullName evidence="3">beta-N-acetylhexosaminidase</fullName>
        <ecNumber evidence="3">3.2.1.52</ecNumber>
    </recommendedName>
</protein>
<name>A0A7J7CTZ4_TRIWF</name>
<dbReference type="Pfam" id="PF00728">
    <property type="entry name" value="Glyco_hydro_20"/>
    <property type="match status" value="1"/>
</dbReference>
<dbReference type="GO" id="GO:0005975">
    <property type="term" value="P:carbohydrate metabolic process"/>
    <property type="evidence" value="ECO:0007669"/>
    <property type="project" value="InterPro"/>
</dbReference>
<dbReference type="Gene3D" id="3.20.20.80">
    <property type="entry name" value="Glycosidases"/>
    <property type="match status" value="1"/>
</dbReference>
<sequence length="252" mass="28808">MALFLVLPPIPAGDRIALKSLINLAYRFPMQISVRSLNSNFFTWEVMKLIQVAGRTLPMLEEKGMNELQAYQHFVLRVQNIALSHGYEVVNWYGQETFNKFGDKLNKKTVVHNWYIQLCMSRVVAAGLRCIVSNMDAWYLDFVKTPWQNFYANEPLNNIKDPKLQKLVLGGEVCMWGERVDGSDIEQTVWPRAAAASERLWTPLEKLAKDPNQVTERLEYFRFLLNQRGVAAAPLDGLGRAVPEKPGSCFVQ</sequence>
<gene>
    <name evidence="6" type="ORF">HS088_TW13G00309</name>
</gene>
<dbReference type="EC" id="3.2.1.52" evidence="3"/>
<evidence type="ECO:0000256" key="1">
    <source>
        <dbReference type="ARBA" id="ARBA00001231"/>
    </source>
</evidence>
<evidence type="ECO:0000313" key="7">
    <source>
        <dbReference type="Proteomes" id="UP000593562"/>
    </source>
</evidence>
<evidence type="ECO:0000256" key="2">
    <source>
        <dbReference type="ARBA" id="ARBA00006285"/>
    </source>
</evidence>
<feature type="domain" description="Glycoside hydrolase family 20 catalytic" evidence="5">
    <location>
        <begin position="59"/>
        <end position="203"/>
    </location>
</feature>
<dbReference type="GO" id="GO:0004563">
    <property type="term" value="F:beta-N-acetylhexosaminidase activity"/>
    <property type="evidence" value="ECO:0007669"/>
    <property type="project" value="UniProtKB-EC"/>
</dbReference>
<dbReference type="PANTHER" id="PTHR22600:SF21">
    <property type="entry name" value="BETA-HEXOSAMINIDASE A"/>
    <property type="match status" value="1"/>
</dbReference>
<evidence type="ECO:0000256" key="3">
    <source>
        <dbReference type="ARBA" id="ARBA00012663"/>
    </source>
</evidence>
<dbReference type="InterPro" id="IPR017853">
    <property type="entry name" value="GH"/>
</dbReference>
<dbReference type="EMBL" id="JAAARO010000013">
    <property type="protein sequence ID" value="KAF5737429.1"/>
    <property type="molecule type" value="Genomic_DNA"/>
</dbReference>
<evidence type="ECO:0000259" key="5">
    <source>
        <dbReference type="Pfam" id="PF00728"/>
    </source>
</evidence>
<dbReference type="AlphaFoldDB" id="A0A7J7CTZ4"/>
<comment type="caution">
    <text evidence="6">The sequence shown here is derived from an EMBL/GenBank/DDBJ whole genome shotgun (WGS) entry which is preliminary data.</text>
</comment>
<dbReference type="GO" id="GO:0016020">
    <property type="term" value="C:membrane"/>
    <property type="evidence" value="ECO:0007669"/>
    <property type="project" value="TreeGrafter"/>
</dbReference>
<organism evidence="6 7">
    <name type="scientific">Tripterygium wilfordii</name>
    <name type="common">Thunder God vine</name>
    <dbReference type="NCBI Taxonomy" id="458696"/>
    <lineage>
        <taxon>Eukaryota</taxon>
        <taxon>Viridiplantae</taxon>
        <taxon>Streptophyta</taxon>
        <taxon>Embryophyta</taxon>
        <taxon>Tracheophyta</taxon>
        <taxon>Spermatophyta</taxon>
        <taxon>Magnoliopsida</taxon>
        <taxon>eudicotyledons</taxon>
        <taxon>Gunneridae</taxon>
        <taxon>Pentapetalae</taxon>
        <taxon>rosids</taxon>
        <taxon>fabids</taxon>
        <taxon>Celastrales</taxon>
        <taxon>Celastraceae</taxon>
        <taxon>Tripterygium</taxon>
    </lineage>
</organism>
<evidence type="ECO:0000256" key="4">
    <source>
        <dbReference type="ARBA" id="ARBA00022801"/>
    </source>
</evidence>
<dbReference type="InterPro" id="IPR015883">
    <property type="entry name" value="Glyco_hydro_20_cat"/>
</dbReference>
<comment type="catalytic activity">
    <reaction evidence="1">
        <text>Hydrolysis of terminal non-reducing N-acetyl-D-hexosamine residues in N-acetyl-beta-D-hexosaminides.</text>
        <dbReference type="EC" id="3.2.1.52"/>
    </reaction>
</comment>
<keyword evidence="4" id="KW-0378">Hydrolase</keyword>
<comment type="similarity">
    <text evidence="2">Belongs to the glycosyl hydrolase 20 family.</text>
</comment>
<dbReference type="Proteomes" id="UP000593562">
    <property type="component" value="Unassembled WGS sequence"/>
</dbReference>
<dbReference type="PANTHER" id="PTHR22600">
    <property type="entry name" value="BETA-HEXOSAMINIDASE"/>
    <property type="match status" value="1"/>
</dbReference>
<dbReference type="InterPro" id="IPR025705">
    <property type="entry name" value="Beta_hexosaminidase_sua/sub"/>
</dbReference>